<dbReference type="InterPro" id="IPR003787">
    <property type="entry name" value="Sulphur_relay_DsrE/F-like"/>
</dbReference>
<dbReference type="STRING" id="1758178.GCA_001550095_00305"/>
<proteinExistence type="predicted"/>
<dbReference type="Proteomes" id="UP000217935">
    <property type="component" value="Chromosome"/>
</dbReference>
<reference evidence="2 3" key="1">
    <citation type="submission" date="2017-06" db="EMBL/GenBank/DDBJ databases">
        <title>Celeribacter sp. TSPH2 complete genome sequence.</title>
        <authorList>
            <person name="Woo J.-H."/>
            <person name="Kim H.-S."/>
        </authorList>
    </citation>
    <scope>NUCLEOTIDE SEQUENCE [LARGE SCALE GENOMIC DNA]</scope>
    <source>
        <strain evidence="2 3">TSPH2</strain>
    </source>
</reference>
<dbReference type="KEGG" id="ceh:CEW89_11620"/>
<feature type="chain" id="PRO_5012990840" evidence="1">
    <location>
        <begin position="21"/>
        <end position="144"/>
    </location>
</feature>
<dbReference type="Pfam" id="PF02635">
    <property type="entry name" value="DsrE"/>
    <property type="match status" value="1"/>
</dbReference>
<dbReference type="EMBL" id="CP022196">
    <property type="protein sequence ID" value="ATG48157.1"/>
    <property type="molecule type" value="Genomic_DNA"/>
</dbReference>
<organism evidence="2 3">
    <name type="scientific">Celeribacter ethanolicus</name>
    <dbReference type="NCBI Taxonomy" id="1758178"/>
    <lineage>
        <taxon>Bacteria</taxon>
        <taxon>Pseudomonadati</taxon>
        <taxon>Pseudomonadota</taxon>
        <taxon>Alphaproteobacteria</taxon>
        <taxon>Rhodobacterales</taxon>
        <taxon>Roseobacteraceae</taxon>
        <taxon>Celeribacter</taxon>
    </lineage>
</organism>
<feature type="signal peptide" evidence="1">
    <location>
        <begin position="1"/>
        <end position="20"/>
    </location>
</feature>
<dbReference type="InterPro" id="IPR027396">
    <property type="entry name" value="DsrEFH-like"/>
</dbReference>
<keyword evidence="1" id="KW-0732">Signal</keyword>
<gene>
    <name evidence="2" type="ORF">CEW89_11620</name>
</gene>
<dbReference type="SUPFAM" id="SSF75169">
    <property type="entry name" value="DsrEFH-like"/>
    <property type="match status" value="1"/>
</dbReference>
<dbReference type="RefSeq" id="WP_096806010.1">
    <property type="nucleotide sequence ID" value="NZ_CP022196.1"/>
</dbReference>
<dbReference type="AlphaFoldDB" id="A0A291GDA7"/>
<keyword evidence="3" id="KW-1185">Reference proteome</keyword>
<dbReference type="OrthoDB" id="5794490at2"/>
<sequence length="144" mass="15913">MLKALITSAVLALTTGMAMADGITHKIAFHIDDSDMRLMNMALNNANNARNYFQSIGDDVVLEIVAYGPGLQMFLKGQSPVADRIEMIALEYPDVTFSACENTLRNMSKNMDRPLELLEEAQIVPSGVARLVELQEDGYSYIKP</sequence>
<name>A0A291GDA7_9RHOB</name>
<accession>A0A291GDA7</accession>
<evidence type="ECO:0000256" key="1">
    <source>
        <dbReference type="SAM" id="SignalP"/>
    </source>
</evidence>
<evidence type="ECO:0000313" key="2">
    <source>
        <dbReference type="EMBL" id="ATG48157.1"/>
    </source>
</evidence>
<dbReference type="PANTHER" id="PTHR37691:SF1">
    <property type="entry name" value="BLR3518 PROTEIN"/>
    <property type="match status" value="1"/>
</dbReference>
<dbReference type="PANTHER" id="PTHR37691">
    <property type="entry name" value="BLR3518 PROTEIN"/>
    <property type="match status" value="1"/>
</dbReference>
<evidence type="ECO:0000313" key="3">
    <source>
        <dbReference type="Proteomes" id="UP000217935"/>
    </source>
</evidence>
<protein>
    <submittedName>
        <fullName evidence="2">Uncharacterized protein</fullName>
    </submittedName>
</protein>
<dbReference type="Gene3D" id="3.40.1260.10">
    <property type="entry name" value="DsrEFH-like"/>
    <property type="match status" value="1"/>
</dbReference>